<dbReference type="RefSeq" id="WP_368608057.1">
    <property type="nucleotide sequence ID" value="NZ_CP168530.1"/>
</dbReference>
<evidence type="ECO:0000256" key="4">
    <source>
        <dbReference type="ARBA" id="ARBA00022989"/>
    </source>
</evidence>
<dbReference type="Gene3D" id="1.20.1250.20">
    <property type="entry name" value="MFS general substrate transporter like domains"/>
    <property type="match status" value="2"/>
</dbReference>
<dbReference type="InterPro" id="IPR036259">
    <property type="entry name" value="MFS_trans_sf"/>
</dbReference>
<feature type="transmembrane region" description="Helical" evidence="6">
    <location>
        <begin position="27"/>
        <end position="50"/>
    </location>
</feature>
<evidence type="ECO:0000256" key="5">
    <source>
        <dbReference type="ARBA" id="ARBA00023136"/>
    </source>
</evidence>
<keyword evidence="5 6" id="KW-0472">Membrane</keyword>
<feature type="domain" description="Major facilitator superfamily (MFS) profile" evidence="7">
    <location>
        <begin position="27"/>
        <end position="432"/>
    </location>
</feature>
<reference evidence="8 9" key="1">
    <citation type="submission" date="2024-07" db="EMBL/GenBank/DDBJ databases">
        <title>A survey of Mimosa microsymbionts across Brazilian biomes reveals a high diversity of Paraburkholderia nodulating endemic species, but also that Cupriavidus is common as a symbiont of widespread species.</title>
        <authorList>
            <person name="Rouws L."/>
            <person name="Barauna A."/>
            <person name="Beukes C."/>
            <person name="Rouws J.R.C."/>
            <person name="De Faria S.M."/>
            <person name="Gross E."/>
            <person name="Bueno Dos Reis Junior F."/>
            <person name="Simon M.F."/>
            <person name="Maluk M."/>
            <person name="Odee D.W."/>
            <person name="Kenicer G."/>
            <person name="Young J.P.W."/>
            <person name="Reis V.M."/>
            <person name="Zilli J."/>
            <person name="James E.K."/>
        </authorList>
    </citation>
    <scope>NUCLEOTIDE SEQUENCE [LARGE SCALE GENOMIC DNA]</scope>
    <source>
        <strain evidence="8 9">BR14375</strain>
    </source>
</reference>
<evidence type="ECO:0000256" key="2">
    <source>
        <dbReference type="ARBA" id="ARBA00022448"/>
    </source>
</evidence>
<feature type="transmembrane region" description="Helical" evidence="6">
    <location>
        <begin position="317"/>
        <end position="336"/>
    </location>
</feature>
<dbReference type="CDD" id="cd17319">
    <property type="entry name" value="MFS_ExuT_GudP_like"/>
    <property type="match status" value="1"/>
</dbReference>
<dbReference type="SUPFAM" id="SSF103473">
    <property type="entry name" value="MFS general substrate transporter"/>
    <property type="match status" value="1"/>
</dbReference>
<evidence type="ECO:0000313" key="8">
    <source>
        <dbReference type="EMBL" id="MEX3749241.1"/>
    </source>
</evidence>
<feature type="transmembrane region" description="Helical" evidence="6">
    <location>
        <begin position="342"/>
        <end position="362"/>
    </location>
</feature>
<feature type="transmembrane region" description="Helical" evidence="6">
    <location>
        <begin position="284"/>
        <end position="305"/>
    </location>
</feature>
<keyword evidence="4 6" id="KW-1133">Transmembrane helix</keyword>
<gene>
    <name evidence="8" type="ORF">AB3X84_04375</name>
</gene>
<evidence type="ECO:0000256" key="3">
    <source>
        <dbReference type="ARBA" id="ARBA00022692"/>
    </source>
</evidence>
<feature type="transmembrane region" description="Helical" evidence="6">
    <location>
        <begin position="62"/>
        <end position="81"/>
    </location>
</feature>
<evidence type="ECO:0000259" key="7">
    <source>
        <dbReference type="PROSITE" id="PS50850"/>
    </source>
</evidence>
<protein>
    <submittedName>
        <fullName evidence="8">MFS transporter</fullName>
    </submittedName>
</protein>
<feature type="transmembrane region" description="Helical" evidence="6">
    <location>
        <begin position="151"/>
        <end position="174"/>
    </location>
</feature>
<evidence type="ECO:0000256" key="6">
    <source>
        <dbReference type="SAM" id="Phobius"/>
    </source>
</evidence>
<feature type="transmembrane region" description="Helical" evidence="6">
    <location>
        <begin position="369"/>
        <end position="396"/>
    </location>
</feature>
<feature type="transmembrane region" description="Helical" evidence="6">
    <location>
        <begin position="118"/>
        <end position="139"/>
    </location>
</feature>
<feature type="transmembrane region" description="Helical" evidence="6">
    <location>
        <begin position="251"/>
        <end position="272"/>
    </location>
</feature>
<feature type="transmembrane region" description="Helical" evidence="6">
    <location>
        <begin position="93"/>
        <end position="112"/>
    </location>
</feature>
<dbReference type="Proteomes" id="UP001558535">
    <property type="component" value="Unassembled WGS sequence"/>
</dbReference>
<feature type="transmembrane region" description="Helical" evidence="6">
    <location>
        <begin position="408"/>
        <end position="427"/>
    </location>
</feature>
<dbReference type="InterPro" id="IPR011701">
    <property type="entry name" value="MFS"/>
</dbReference>
<keyword evidence="3 6" id="KW-0812">Transmembrane</keyword>
<dbReference type="Pfam" id="PF07690">
    <property type="entry name" value="MFS_1"/>
    <property type="match status" value="1"/>
</dbReference>
<dbReference type="PANTHER" id="PTHR43791">
    <property type="entry name" value="PERMEASE-RELATED"/>
    <property type="match status" value="1"/>
</dbReference>
<dbReference type="EMBL" id="JBFPKE010000001">
    <property type="protein sequence ID" value="MEX3749241.1"/>
    <property type="molecule type" value="Genomic_DNA"/>
</dbReference>
<feature type="transmembrane region" description="Helical" evidence="6">
    <location>
        <begin position="186"/>
        <end position="208"/>
    </location>
</feature>
<sequence>MAHSITANLEQEEQLEERAYSKVTWRLVPFLCLCFVIAFLDRVNIAFAKLQMVSELGWSEQVYGFGAGIFFLAYFLCEVPSNLIMHRVGARRWIARIMISWAALTGLMAFVHSTTAFYTIRFLIGAAEAGFFPGIILYLTYWYPAKRRSRMIATFMTAIPIAGVSGGILSGWILSTFNGNGGLSGWQWLFVLECVPSLIVGIAALFYLDDGIARAKWLDEAARNRLIANIEAEAKSKQTVSLSAVLRRPAVWLLALAYFGAAMGQYGFGFWLPSIIKNTGVASTMNVGLLSAIPYAFGIAAMLAVGRSADRSGEHRWHYLVPCAAAALGLVVSALYSRDQPVSLIALTVACMGLQCLAPVFWRIPTSLLGGIAAAAGIALINSIGNLAGFVSPYMIGWIVDHTGSTRVALYVIAVLLLLSAAVVFRLPHNTESGQ</sequence>
<dbReference type="InterPro" id="IPR020846">
    <property type="entry name" value="MFS_dom"/>
</dbReference>
<accession>A0ABV3W8A2</accession>
<evidence type="ECO:0000256" key="1">
    <source>
        <dbReference type="ARBA" id="ARBA00004141"/>
    </source>
</evidence>
<evidence type="ECO:0000313" key="9">
    <source>
        <dbReference type="Proteomes" id="UP001558535"/>
    </source>
</evidence>
<proteinExistence type="predicted"/>
<organism evidence="8 9">
    <name type="scientific">Paraburkholderia phenoliruptrix</name>
    <dbReference type="NCBI Taxonomy" id="252970"/>
    <lineage>
        <taxon>Bacteria</taxon>
        <taxon>Pseudomonadati</taxon>
        <taxon>Pseudomonadota</taxon>
        <taxon>Betaproteobacteria</taxon>
        <taxon>Burkholderiales</taxon>
        <taxon>Burkholderiaceae</taxon>
        <taxon>Paraburkholderia</taxon>
    </lineage>
</organism>
<comment type="subcellular location">
    <subcellularLocation>
        <location evidence="1">Membrane</location>
        <topology evidence="1">Multi-pass membrane protein</topology>
    </subcellularLocation>
</comment>
<keyword evidence="2" id="KW-0813">Transport</keyword>
<comment type="caution">
    <text evidence="8">The sequence shown here is derived from an EMBL/GenBank/DDBJ whole genome shotgun (WGS) entry which is preliminary data.</text>
</comment>
<dbReference type="PANTHER" id="PTHR43791:SF36">
    <property type="entry name" value="TRANSPORTER, PUTATIVE (AFU_ORTHOLOGUE AFUA_6G08340)-RELATED"/>
    <property type="match status" value="1"/>
</dbReference>
<name>A0ABV3W8A2_9BURK</name>
<keyword evidence="9" id="KW-1185">Reference proteome</keyword>
<dbReference type="PROSITE" id="PS50850">
    <property type="entry name" value="MFS"/>
    <property type="match status" value="1"/>
</dbReference>